<protein>
    <recommendedName>
        <fullName evidence="4 12">4-hydroxy-tetrahydrodipicolinate synthase</fullName>
        <shortName evidence="12">HTPA synthase</shortName>
        <ecNumber evidence="4 12">4.3.3.7</ecNumber>
    </recommendedName>
</protein>
<dbReference type="GO" id="GO:0005829">
    <property type="term" value="C:cytosol"/>
    <property type="evidence" value="ECO:0007669"/>
    <property type="project" value="TreeGrafter"/>
</dbReference>
<feature type="site" description="Part of a proton relay during catalysis" evidence="12 16">
    <location>
        <position position="47"/>
    </location>
</feature>
<dbReference type="InterPro" id="IPR013785">
    <property type="entry name" value="Aldolase_TIM"/>
</dbReference>
<evidence type="ECO:0000256" key="7">
    <source>
        <dbReference type="ARBA" id="ARBA00022915"/>
    </source>
</evidence>
<dbReference type="PROSITE" id="PS00665">
    <property type="entry name" value="DHDPS_1"/>
    <property type="match status" value="1"/>
</dbReference>
<evidence type="ECO:0000256" key="12">
    <source>
        <dbReference type="HAMAP-Rule" id="MF_00418"/>
    </source>
</evidence>
<dbReference type="InterPro" id="IPR020625">
    <property type="entry name" value="Schiff_base-form_aldolases_AS"/>
</dbReference>
<evidence type="ECO:0000256" key="14">
    <source>
        <dbReference type="PIRSR" id="PIRSR001365-1"/>
    </source>
</evidence>
<keyword evidence="6 12" id="KW-0028">Amino-acid biosynthesis</keyword>
<comment type="pathway">
    <text evidence="2 12">Amino-acid biosynthesis; L-lysine biosynthesis via DAP pathway; (S)-tetrahydrodipicolinate from L-aspartate: step 3/4.</text>
</comment>
<feature type="site" description="L-lysine inhibitor binding" evidence="16">
    <location>
        <position position="87"/>
    </location>
</feature>
<feature type="active site" description="Proton donor/acceptor" evidence="12 14">
    <location>
        <position position="136"/>
    </location>
</feature>
<dbReference type="UniPathway" id="UPA00034">
    <property type="reaction ID" value="UER00017"/>
</dbReference>
<evidence type="ECO:0000256" key="6">
    <source>
        <dbReference type="ARBA" id="ARBA00022605"/>
    </source>
</evidence>
<evidence type="ECO:0000256" key="11">
    <source>
        <dbReference type="ARBA" id="ARBA00047836"/>
    </source>
</evidence>
<comment type="similarity">
    <text evidence="3 12 13">Belongs to the DapA family.</text>
</comment>
<dbReference type="InterPro" id="IPR002220">
    <property type="entry name" value="DapA-like"/>
</dbReference>
<feature type="binding site" evidence="12 15">
    <location>
        <position position="206"/>
    </location>
    <ligand>
        <name>pyruvate</name>
        <dbReference type="ChEBI" id="CHEBI:15361"/>
    </ligand>
</feature>
<evidence type="ECO:0000256" key="9">
    <source>
        <dbReference type="ARBA" id="ARBA00023239"/>
    </source>
</evidence>
<dbReference type="NCBIfam" id="TIGR00674">
    <property type="entry name" value="dapA"/>
    <property type="match status" value="1"/>
</dbReference>
<comment type="caution">
    <text evidence="12">Was originally thought to be a dihydrodipicolinate synthase (DHDPS), catalyzing the condensation of (S)-aspartate-beta-semialdehyde [(S)-ASA] and pyruvate to dihydrodipicolinate (DHDP). However, it was shown in E.coli that the product of the enzymatic reaction is not dihydrodipicolinate but in fact (4S)-4-hydroxy-2,3,4,5-tetrahydro-(2S)-dipicolinic acid (HTPA), and that the consecutive dehydration reaction leading to DHDP is not spontaneous but catalyzed by DapB.</text>
</comment>
<comment type="subcellular location">
    <subcellularLocation>
        <location evidence="12">Cytoplasm</location>
    </subcellularLocation>
</comment>
<dbReference type="SUPFAM" id="SSF51569">
    <property type="entry name" value="Aldolase"/>
    <property type="match status" value="1"/>
</dbReference>
<evidence type="ECO:0000313" key="18">
    <source>
        <dbReference type="Proteomes" id="UP000219329"/>
    </source>
</evidence>
<dbReference type="SMART" id="SM01130">
    <property type="entry name" value="DHDPS"/>
    <property type="match status" value="1"/>
</dbReference>
<evidence type="ECO:0000313" key="17">
    <source>
        <dbReference type="EMBL" id="PDH35516.1"/>
    </source>
</evidence>
<evidence type="ECO:0000256" key="5">
    <source>
        <dbReference type="ARBA" id="ARBA00022490"/>
    </source>
</evidence>
<dbReference type="Pfam" id="PF00701">
    <property type="entry name" value="DHDPS"/>
    <property type="match status" value="1"/>
</dbReference>
<evidence type="ECO:0000256" key="8">
    <source>
        <dbReference type="ARBA" id="ARBA00023154"/>
    </source>
</evidence>
<evidence type="ECO:0000256" key="15">
    <source>
        <dbReference type="PIRSR" id="PIRSR001365-2"/>
    </source>
</evidence>
<evidence type="ECO:0000256" key="16">
    <source>
        <dbReference type="PIRSR" id="PIRSR001365-3"/>
    </source>
</evidence>
<evidence type="ECO:0000256" key="2">
    <source>
        <dbReference type="ARBA" id="ARBA00005120"/>
    </source>
</evidence>
<evidence type="ECO:0000256" key="1">
    <source>
        <dbReference type="ARBA" id="ARBA00003294"/>
    </source>
</evidence>
<keyword evidence="5 12" id="KW-0963">Cytoplasm</keyword>
<dbReference type="PANTHER" id="PTHR12128:SF66">
    <property type="entry name" value="4-HYDROXY-2-OXOGLUTARATE ALDOLASE, MITOCHONDRIAL"/>
    <property type="match status" value="1"/>
</dbReference>
<feature type="active site" description="Schiff-base intermediate with substrate" evidence="12 14">
    <location>
        <position position="164"/>
    </location>
</feature>
<keyword evidence="7 12" id="KW-0220">Diaminopimelate biosynthesis</keyword>
<sequence length="299" mass="31402">MSTEIKGSIVAIVTPMHGDGSLDLRAFDRLVNWHVEAGTNGIVVVGTTGESATLSMEEHCDLVAHCVEVGGQRIPIIAGTGSNSTDEALYFTESARKNGADACLLVTPYYNKPSQEGLFQHFKAVAEGVDIPQILYNVPSRTACDMDLQTVDRLAGLSNIVGIKDATGSIPRGLELVDKCGDRLSVYSGEDAISLALIEGGASGTISVTANVAPSLMAEMCSLALAGNIAGAAEIDRKLAALHSTLFREANPIPVKWALVKMGLIESGIRLPLVELTGKYHIQVSDALKQAGISFPVAA</sequence>
<dbReference type="GO" id="GO:0019877">
    <property type="term" value="P:diaminopimelate biosynthetic process"/>
    <property type="evidence" value="ECO:0007669"/>
    <property type="project" value="UniProtKB-UniRule"/>
</dbReference>
<comment type="function">
    <text evidence="1 12">Catalyzes the condensation of (S)-aspartate-beta-semialdehyde [(S)-ASA] and pyruvate to 4-hydroxy-tetrahydrodipicolinate (HTPA).</text>
</comment>
<keyword evidence="9 12" id="KW-0456">Lyase</keyword>
<dbReference type="InterPro" id="IPR005263">
    <property type="entry name" value="DapA"/>
</dbReference>
<dbReference type="Proteomes" id="UP000219329">
    <property type="component" value="Unassembled WGS sequence"/>
</dbReference>
<dbReference type="HAMAP" id="MF_00418">
    <property type="entry name" value="DapA"/>
    <property type="match status" value="1"/>
</dbReference>
<accession>A0A2A5WH89</accession>
<dbReference type="Gene3D" id="3.20.20.70">
    <property type="entry name" value="Aldolase class I"/>
    <property type="match status" value="1"/>
</dbReference>
<dbReference type="EC" id="4.3.3.7" evidence="4 12"/>
<dbReference type="CDD" id="cd00950">
    <property type="entry name" value="DHDPS"/>
    <property type="match status" value="1"/>
</dbReference>
<dbReference type="GO" id="GO:0009089">
    <property type="term" value="P:lysine biosynthetic process via diaminopimelate"/>
    <property type="evidence" value="ECO:0007669"/>
    <property type="project" value="UniProtKB-UniRule"/>
</dbReference>
<proteinExistence type="inferred from homology"/>
<dbReference type="AlphaFoldDB" id="A0A2A5WH89"/>
<feature type="site" description="Part of a proton relay during catalysis" evidence="12 16">
    <location>
        <position position="110"/>
    </location>
</feature>
<dbReference type="PANTHER" id="PTHR12128">
    <property type="entry name" value="DIHYDRODIPICOLINATE SYNTHASE"/>
    <property type="match status" value="1"/>
</dbReference>
<organism evidence="17 18">
    <name type="scientific">OM182 bacterium MED-G28</name>
    <dbReference type="NCBI Taxonomy" id="1986256"/>
    <lineage>
        <taxon>Bacteria</taxon>
        <taxon>Pseudomonadati</taxon>
        <taxon>Pseudomonadota</taxon>
        <taxon>Gammaproteobacteria</taxon>
        <taxon>OMG group</taxon>
        <taxon>OM182 clade</taxon>
    </lineage>
</organism>
<dbReference type="EMBL" id="NTJZ01000001">
    <property type="protein sequence ID" value="PDH35516.1"/>
    <property type="molecule type" value="Genomic_DNA"/>
</dbReference>
<evidence type="ECO:0000256" key="13">
    <source>
        <dbReference type="PIRNR" id="PIRNR001365"/>
    </source>
</evidence>
<evidence type="ECO:0000256" key="3">
    <source>
        <dbReference type="ARBA" id="ARBA00007592"/>
    </source>
</evidence>
<feature type="site" description="L-lysine inhibitor binding" evidence="16">
    <location>
        <position position="109"/>
    </location>
</feature>
<dbReference type="PROSITE" id="PS00666">
    <property type="entry name" value="DHDPS_2"/>
    <property type="match status" value="1"/>
</dbReference>
<feature type="site" description="L-lysine inhibitor binding" evidence="16">
    <location>
        <position position="83"/>
    </location>
</feature>
<keyword evidence="10 12" id="KW-0704">Schiff base</keyword>
<dbReference type="InterPro" id="IPR020624">
    <property type="entry name" value="Schiff_base-form_aldolases_CS"/>
</dbReference>
<reference evidence="17 18" key="1">
    <citation type="submission" date="2017-08" db="EMBL/GenBank/DDBJ databases">
        <title>Fine stratification of microbial communities through a metagenomic profile of the photic zone.</title>
        <authorList>
            <person name="Haro-Moreno J.M."/>
            <person name="Lopez-Perez M."/>
            <person name="De La Torre J."/>
            <person name="Picazo A."/>
            <person name="Camacho A."/>
            <person name="Rodriguez-Valera F."/>
        </authorList>
    </citation>
    <scope>NUCLEOTIDE SEQUENCE [LARGE SCALE GENOMIC DNA]</scope>
    <source>
        <strain evidence="17">MED-G28</strain>
    </source>
</reference>
<name>A0A2A5WH89_9GAMM</name>
<keyword evidence="8 12" id="KW-0457">Lysine biosynthesis</keyword>
<comment type="subunit">
    <text evidence="12">Homotetramer; dimer of dimers.</text>
</comment>
<dbReference type="PRINTS" id="PR00146">
    <property type="entry name" value="DHPICSNTHASE"/>
</dbReference>
<evidence type="ECO:0000256" key="4">
    <source>
        <dbReference type="ARBA" id="ARBA00012086"/>
    </source>
</evidence>
<comment type="caution">
    <text evidence="17">The sequence shown here is derived from an EMBL/GenBank/DDBJ whole genome shotgun (WGS) entry which is preliminary data.</text>
</comment>
<comment type="catalytic activity">
    <reaction evidence="11 12">
        <text>L-aspartate 4-semialdehyde + pyruvate = (2S,4S)-4-hydroxy-2,3,4,5-tetrahydrodipicolinate + H2O + H(+)</text>
        <dbReference type="Rhea" id="RHEA:34171"/>
        <dbReference type="ChEBI" id="CHEBI:15361"/>
        <dbReference type="ChEBI" id="CHEBI:15377"/>
        <dbReference type="ChEBI" id="CHEBI:15378"/>
        <dbReference type="ChEBI" id="CHEBI:67139"/>
        <dbReference type="ChEBI" id="CHEBI:537519"/>
        <dbReference type="EC" id="4.3.3.7"/>
    </reaction>
</comment>
<feature type="binding site" evidence="12 15">
    <location>
        <position position="48"/>
    </location>
    <ligand>
        <name>pyruvate</name>
        <dbReference type="ChEBI" id="CHEBI:15361"/>
    </ligand>
</feature>
<feature type="site" description="L-lysine inhibitor binding; via carbonyl oxygen" evidence="16">
    <location>
        <position position="52"/>
    </location>
</feature>
<evidence type="ECO:0000256" key="10">
    <source>
        <dbReference type="ARBA" id="ARBA00023270"/>
    </source>
</evidence>
<dbReference type="PIRSF" id="PIRSF001365">
    <property type="entry name" value="DHDPS"/>
    <property type="match status" value="1"/>
</dbReference>
<gene>
    <name evidence="12" type="primary">dapA</name>
    <name evidence="17" type="ORF">CNF02_01240</name>
</gene>
<dbReference type="GO" id="GO:0008840">
    <property type="term" value="F:4-hydroxy-tetrahydrodipicolinate synthase activity"/>
    <property type="evidence" value="ECO:0007669"/>
    <property type="project" value="UniProtKB-UniRule"/>
</dbReference>